<gene>
    <name evidence="11" type="primary">LOC112053820</name>
</gene>
<keyword evidence="8" id="KW-0862">Zinc</keyword>
<evidence type="ECO:0000256" key="5">
    <source>
        <dbReference type="ARBA" id="ARBA00022989"/>
    </source>
</evidence>
<dbReference type="GO" id="GO:0046514">
    <property type="term" value="P:ceramide catabolic process"/>
    <property type="evidence" value="ECO:0007669"/>
    <property type="project" value="TreeGrafter"/>
</dbReference>
<keyword evidence="3 9" id="KW-0812">Transmembrane</keyword>
<organism evidence="10 11">
    <name type="scientific">Bicyclus anynana</name>
    <name type="common">Squinting bush brown butterfly</name>
    <dbReference type="NCBI Taxonomy" id="110368"/>
    <lineage>
        <taxon>Eukaryota</taxon>
        <taxon>Metazoa</taxon>
        <taxon>Ecdysozoa</taxon>
        <taxon>Arthropoda</taxon>
        <taxon>Hexapoda</taxon>
        <taxon>Insecta</taxon>
        <taxon>Pterygota</taxon>
        <taxon>Neoptera</taxon>
        <taxon>Endopterygota</taxon>
        <taxon>Lepidoptera</taxon>
        <taxon>Glossata</taxon>
        <taxon>Ditrysia</taxon>
        <taxon>Papilionoidea</taxon>
        <taxon>Nymphalidae</taxon>
        <taxon>Satyrinae</taxon>
        <taxon>Satyrini</taxon>
        <taxon>Mycalesina</taxon>
        <taxon>Bicyclus</taxon>
    </lineage>
</organism>
<evidence type="ECO:0000256" key="2">
    <source>
        <dbReference type="ARBA" id="ARBA00009780"/>
    </source>
</evidence>
<sequence length="270" mass="31128">MWSHLERGSSPVDWCESNYSISPVIAEFVNTVSNVLFFLLPPVLIHLFQEYSKFVNPGINVLWVLLMVVGMSSAYFHATLSLVGQLLDELAILWVFMAAFAMFLPKRYFPKFLGGNRRKLAFYSSLFSVVSTGFLVMHPKANAFALMTLALPAVGFLCKELNRVKCARVYRLGLRCVAVCFLAIFSWIIDRLFCEAWLSIDFPYMHGVWHVLIFIASYTALVLFAYFNVLEERPEQKPQLKYWPRNDFELGIPYITIKHPCKKYYTDLAI</sequence>
<evidence type="ECO:0000313" key="11">
    <source>
        <dbReference type="RefSeq" id="XP_023949147.1"/>
    </source>
</evidence>
<feature type="binding site" evidence="8">
    <location>
        <position position="206"/>
    </location>
    <ligand>
        <name>Zn(2+)</name>
        <dbReference type="ChEBI" id="CHEBI:29105"/>
        <note>catalytic</note>
    </ligand>
</feature>
<feature type="transmembrane region" description="Helical" evidence="9">
    <location>
        <begin position="90"/>
        <end position="108"/>
    </location>
</feature>
<dbReference type="CTD" id="250736"/>
<dbReference type="GO" id="GO:0016811">
    <property type="term" value="F:hydrolase activity, acting on carbon-nitrogen (but not peptide) bonds, in linear amides"/>
    <property type="evidence" value="ECO:0007669"/>
    <property type="project" value="InterPro"/>
</dbReference>
<feature type="binding site" evidence="8">
    <location>
        <position position="210"/>
    </location>
    <ligand>
        <name>Zn(2+)</name>
        <dbReference type="ChEBI" id="CHEBI:29105"/>
        <note>catalytic</note>
    </ligand>
</feature>
<dbReference type="Proteomes" id="UP001652582">
    <property type="component" value="Chromosome 1"/>
</dbReference>
<reference evidence="11" key="2">
    <citation type="submission" date="2025-08" db="UniProtKB">
        <authorList>
            <consortium name="RefSeq"/>
        </authorList>
    </citation>
    <scope>IDENTIFICATION</scope>
</reference>
<evidence type="ECO:0000256" key="8">
    <source>
        <dbReference type="PIRSR" id="PIRSR608901-2"/>
    </source>
</evidence>
<dbReference type="GO" id="GO:0046872">
    <property type="term" value="F:metal ion binding"/>
    <property type="evidence" value="ECO:0007669"/>
    <property type="project" value="UniProtKB-KW"/>
</dbReference>
<dbReference type="GeneID" id="112053820"/>
<feature type="transmembrane region" description="Helical" evidence="9">
    <location>
        <begin position="60"/>
        <end position="78"/>
    </location>
</feature>
<evidence type="ECO:0000256" key="4">
    <source>
        <dbReference type="ARBA" id="ARBA00022801"/>
    </source>
</evidence>
<keyword evidence="10" id="KW-1185">Reference proteome</keyword>
<keyword evidence="4 9" id="KW-0378">Hydrolase</keyword>
<keyword evidence="5 9" id="KW-1133">Transmembrane helix</keyword>
<feature type="transmembrane region" description="Helical" evidence="9">
    <location>
        <begin position="120"/>
        <end position="137"/>
    </location>
</feature>
<dbReference type="EC" id="3.5.1.-" evidence="9"/>
<dbReference type="PANTHER" id="PTHR46139">
    <property type="entry name" value="ALKALINE CERAMIDASE"/>
    <property type="match status" value="1"/>
</dbReference>
<comment type="function">
    <text evidence="9">Hydrolyzes the sphingolipid ceramide into sphingosine and free fatty acid.</text>
</comment>
<dbReference type="GO" id="GO:0016020">
    <property type="term" value="C:membrane"/>
    <property type="evidence" value="ECO:0007669"/>
    <property type="project" value="UniProtKB-SubCell"/>
</dbReference>
<comment type="subcellular location">
    <subcellularLocation>
        <location evidence="1">Membrane</location>
        <topology evidence="1">Multi-pass membrane protein</topology>
    </subcellularLocation>
</comment>
<comment type="cofactor">
    <cofactor evidence="8">
        <name>Zn(2+)</name>
        <dbReference type="ChEBI" id="CHEBI:29105"/>
    </cofactor>
</comment>
<name>A0A6J1NVF1_BICAN</name>
<dbReference type="PANTHER" id="PTHR46139:SF3">
    <property type="entry name" value="ALKALINE CERAMIDASE"/>
    <property type="match status" value="1"/>
</dbReference>
<dbReference type="Pfam" id="PF05875">
    <property type="entry name" value="Ceramidase"/>
    <property type="match status" value="1"/>
</dbReference>
<evidence type="ECO:0000256" key="7">
    <source>
        <dbReference type="PIRSR" id="PIRSR608901-1"/>
    </source>
</evidence>
<feature type="binding site" evidence="7">
    <location>
        <position position="27"/>
    </location>
    <ligand>
        <name>Ca(2+)</name>
        <dbReference type="ChEBI" id="CHEBI:29108"/>
    </ligand>
</feature>
<evidence type="ECO:0000256" key="9">
    <source>
        <dbReference type="RuleBase" id="RU364079"/>
    </source>
</evidence>
<comment type="similarity">
    <text evidence="2 9">Belongs to the alkaline ceramidase family.</text>
</comment>
<evidence type="ECO:0000256" key="1">
    <source>
        <dbReference type="ARBA" id="ARBA00004141"/>
    </source>
</evidence>
<feature type="binding site" evidence="8">
    <location>
        <position position="77"/>
    </location>
    <ligand>
        <name>Zn(2+)</name>
        <dbReference type="ChEBI" id="CHEBI:29105"/>
        <note>catalytic</note>
    </ligand>
</feature>
<dbReference type="AlphaFoldDB" id="A0A6J1NVF1"/>
<feature type="binding site" evidence="7">
    <location>
        <position position="16"/>
    </location>
    <ligand>
        <name>Ca(2+)</name>
        <dbReference type="ChEBI" id="CHEBI:29108"/>
    </ligand>
</feature>
<feature type="transmembrane region" description="Helical" evidence="9">
    <location>
        <begin position="172"/>
        <end position="189"/>
    </location>
</feature>
<reference evidence="10" key="1">
    <citation type="submission" date="2025-05" db="UniProtKB">
        <authorList>
            <consortium name="RefSeq"/>
        </authorList>
    </citation>
    <scope>NUCLEOTIDE SEQUENCE [LARGE SCALE GENOMIC DNA]</scope>
</reference>
<feature type="binding site" evidence="7">
    <location>
        <position position="18"/>
    </location>
    <ligand>
        <name>Ca(2+)</name>
        <dbReference type="ChEBI" id="CHEBI:29108"/>
    </ligand>
</feature>
<keyword evidence="6 9" id="KW-0472">Membrane</keyword>
<feature type="binding site" evidence="7">
    <location>
        <position position="14"/>
    </location>
    <ligand>
        <name>Ca(2+)</name>
        <dbReference type="ChEBI" id="CHEBI:29108"/>
    </ligand>
</feature>
<evidence type="ECO:0000313" key="10">
    <source>
        <dbReference type="Proteomes" id="UP001652582"/>
    </source>
</evidence>
<evidence type="ECO:0000256" key="3">
    <source>
        <dbReference type="ARBA" id="ARBA00022692"/>
    </source>
</evidence>
<feature type="transmembrane region" description="Helical" evidence="9">
    <location>
        <begin position="143"/>
        <end position="160"/>
    </location>
</feature>
<dbReference type="InterPro" id="IPR008901">
    <property type="entry name" value="ACER"/>
</dbReference>
<keyword evidence="9" id="KW-0443">Lipid metabolism</keyword>
<evidence type="ECO:0000256" key="6">
    <source>
        <dbReference type="ARBA" id="ARBA00023136"/>
    </source>
</evidence>
<keyword evidence="7" id="KW-0479">Metal-binding</keyword>
<protein>
    <recommendedName>
        <fullName evidence="9">Alkaline ceramidase</fullName>
        <ecNumber evidence="9">3.5.1.-</ecNumber>
    </recommendedName>
</protein>
<proteinExistence type="inferred from homology"/>
<feature type="binding site" evidence="7">
    <location>
        <position position="13"/>
    </location>
    <ligand>
        <name>Ca(2+)</name>
        <dbReference type="ChEBI" id="CHEBI:29108"/>
    </ligand>
</feature>
<feature type="transmembrane region" description="Helical" evidence="9">
    <location>
        <begin position="28"/>
        <end position="48"/>
    </location>
</feature>
<keyword evidence="7" id="KW-0106">Calcium</keyword>
<dbReference type="RefSeq" id="XP_023949147.1">
    <property type="nucleotide sequence ID" value="XM_024093379.2"/>
</dbReference>
<dbReference type="KEGG" id="bany:112053820"/>
<accession>A0A6J1NVF1</accession>
<feature type="transmembrane region" description="Helical" evidence="9">
    <location>
        <begin position="209"/>
        <end position="229"/>
    </location>
</feature>
<dbReference type="OrthoDB" id="187171at2759"/>